<dbReference type="PANTHER" id="PTHR46082">
    <property type="entry name" value="ATP/GTP-BINDING PROTEIN-RELATED"/>
    <property type="match status" value="1"/>
</dbReference>
<feature type="compositionally biased region" description="Polar residues" evidence="1">
    <location>
        <begin position="239"/>
        <end position="249"/>
    </location>
</feature>
<gene>
    <name evidence="3" type="ORF">CFAM422_001011</name>
</gene>
<dbReference type="Proteomes" id="UP000801864">
    <property type="component" value="Unassembled WGS sequence"/>
</dbReference>
<evidence type="ECO:0000256" key="1">
    <source>
        <dbReference type="SAM" id="MobiDB-lite"/>
    </source>
</evidence>
<feature type="region of interest" description="Disordered" evidence="1">
    <location>
        <begin position="228"/>
        <end position="252"/>
    </location>
</feature>
<dbReference type="AlphaFoldDB" id="A0A9P4XPD0"/>
<keyword evidence="4" id="KW-1185">Reference proteome</keyword>
<dbReference type="EMBL" id="QLNT01000002">
    <property type="protein sequence ID" value="KAF3076303.1"/>
    <property type="molecule type" value="Genomic_DNA"/>
</dbReference>
<dbReference type="Gene3D" id="3.40.50.1580">
    <property type="entry name" value="Nucleoside phosphorylase domain"/>
    <property type="match status" value="1"/>
</dbReference>
<accession>A0A9P4XPD0</accession>
<dbReference type="GO" id="GO:0009116">
    <property type="term" value="P:nucleoside metabolic process"/>
    <property type="evidence" value="ECO:0007669"/>
    <property type="project" value="InterPro"/>
</dbReference>
<dbReference type="GO" id="GO:0003824">
    <property type="term" value="F:catalytic activity"/>
    <property type="evidence" value="ECO:0007669"/>
    <property type="project" value="InterPro"/>
</dbReference>
<dbReference type="PANTHER" id="PTHR46082:SF6">
    <property type="entry name" value="AAA+ ATPASE DOMAIN-CONTAINING PROTEIN-RELATED"/>
    <property type="match status" value="1"/>
</dbReference>
<dbReference type="InterPro" id="IPR035994">
    <property type="entry name" value="Nucleoside_phosphorylase_sf"/>
</dbReference>
<organism evidence="3 4">
    <name type="scientific">Trichoderma lentiforme</name>
    <dbReference type="NCBI Taxonomy" id="1567552"/>
    <lineage>
        <taxon>Eukaryota</taxon>
        <taxon>Fungi</taxon>
        <taxon>Dikarya</taxon>
        <taxon>Ascomycota</taxon>
        <taxon>Pezizomycotina</taxon>
        <taxon>Sordariomycetes</taxon>
        <taxon>Hypocreomycetidae</taxon>
        <taxon>Hypocreales</taxon>
        <taxon>Hypocreaceae</taxon>
        <taxon>Trichoderma</taxon>
    </lineage>
</organism>
<dbReference type="SUPFAM" id="SSF53167">
    <property type="entry name" value="Purine and uridine phosphorylases"/>
    <property type="match status" value="1"/>
</dbReference>
<feature type="region of interest" description="Disordered" evidence="1">
    <location>
        <begin position="98"/>
        <end position="120"/>
    </location>
</feature>
<comment type="caution">
    <text evidence="3">The sequence shown here is derived from an EMBL/GenBank/DDBJ whole genome shotgun (WGS) entry which is preliminary data.</text>
</comment>
<dbReference type="InterPro" id="IPR053137">
    <property type="entry name" value="NLR-like"/>
</dbReference>
<name>A0A9P4XPD0_9HYPO</name>
<dbReference type="PROSITE" id="PS50908">
    <property type="entry name" value="RWD"/>
    <property type="match status" value="1"/>
</dbReference>
<feature type="compositionally biased region" description="Acidic residues" evidence="1">
    <location>
        <begin position="744"/>
        <end position="755"/>
    </location>
</feature>
<feature type="region of interest" description="Disordered" evidence="1">
    <location>
        <begin position="734"/>
        <end position="779"/>
    </location>
</feature>
<sequence>MSRNVTIRERATTCVDIFSQAILLLAQSESSEDQNGLLDEFGRFKLWTSNIGVFADLHFSLDYRLRDFDDIKDSFTRQLITVENRLLQLHDAAQQDLSRTSIREDEDEEPGISTSTKSTTGATFQDWNNMQLLQSIHQSIDWLHRLSNLVRKASFANQHKRADKFILKDDDDNDMSDTLTDYYTKLIKREFSGLQDTLVQRLAASMLMRRRRIMYRRSQQQRWKIPQVEPKTKSLELATPSSKSESTPLRPNVPLKNEKVLVSKPEAITTAPSRLTATTIDTNIRRRVSAPSGISKGSTAPLNEQSQLLIPPPPKGANVGEDFVCDYCCLILPSKIALNRNAWADHVSKDLYPYVCVVDKCDYPIEIYSSRKEWLAHMSTRHLMRWYCIAKPHTQPLEFDSENGFIEHMKIGHPGKFRNDQLSLVAENSSRPKDSVFDDCPFCIGTSDNLEEHVALHLRDLALRSLPWPDDDECDSQRGEYLHSDNSISSENTRSTIVDFTSGKPSIIGIIDDDDGLELNAEEWLSTRSYFCDPASLYDSPRLREQLSDKILIRLAIKEYRGVTELSTLVDKLETLLSDEYSQAEKASHLEETFIIIQQLNENSLDQDDSDDQSDKPDTIQEEIIRVSAQIPNVMWDSIDMDNLTLSASLKGPWGKDGADIFIKIKIDIPTEYPELKAPKFIIEKSSSIPEETHKRLDQELYGLAEQFAQKKQNCLETIFTYLLGEVDLESATPFSKNNRDSSDDTSTEEEDDIPEGGSASILQELPPADADPDEGVPSVNIETSHKAVEVAIICTLLTEYDAVCLILDEVWDKNYKRNERDKSIYTTGRVGRHNVVVALLPHTKRLTALSTIEQLDFLDSQLGLFLLVGICGGIPNIDDSELMLGDVVISSSRSFEYNLGSTDEVNFFARNRSALRSKNKNIKREVEGVMCEFSQSTPSGGMLELEMRRFLFELQRKDIASGEILGESKYNYPGLLKDRLFGSRYTHKHRITAYDCSVCNGEPDAVCSDARKASCQEIGCDERQLLIRNNLRGAHTPNIYFGEIASRDIAVMNGLERDNVSEWQQVIAFDMNGFGGWENLPCIFIKGICDYADGHKDDGWQNFAAATAAAATKALLVGYTN</sequence>
<dbReference type="InterPro" id="IPR006575">
    <property type="entry name" value="RWD_dom"/>
</dbReference>
<evidence type="ECO:0000313" key="3">
    <source>
        <dbReference type="EMBL" id="KAF3076303.1"/>
    </source>
</evidence>
<feature type="domain" description="RWD" evidence="2">
    <location>
        <begin position="622"/>
        <end position="730"/>
    </location>
</feature>
<proteinExistence type="predicted"/>
<evidence type="ECO:0000259" key="2">
    <source>
        <dbReference type="PROSITE" id="PS50908"/>
    </source>
</evidence>
<reference evidence="3 4" key="1">
    <citation type="submission" date="2018-06" db="EMBL/GenBank/DDBJ databases">
        <title>Genome analysis of cellulolytic fungus Trichoderma lentiforme CFAM-422.</title>
        <authorList>
            <person name="Steindorff A.S."/>
            <person name="Formighieri E.F."/>
            <person name="Midorikawa G.E.O."/>
            <person name="Tamietti M.S."/>
            <person name="Ramos E.Z."/>
            <person name="Silva A.S."/>
            <person name="Bon E.P.S."/>
            <person name="Mendes T.D."/>
            <person name="Damaso M.C.T."/>
            <person name="Favaro L.C.L."/>
        </authorList>
    </citation>
    <scope>NUCLEOTIDE SEQUENCE [LARGE SCALE GENOMIC DNA]</scope>
    <source>
        <strain evidence="3 4">CFAM-422</strain>
    </source>
</reference>
<evidence type="ECO:0000313" key="4">
    <source>
        <dbReference type="Proteomes" id="UP000801864"/>
    </source>
</evidence>
<protein>
    <recommendedName>
        <fullName evidence="2">RWD domain-containing protein</fullName>
    </recommendedName>
</protein>